<protein>
    <submittedName>
        <fullName evidence="1">Uncharacterized protein</fullName>
    </submittedName>
</protein>
<keyword evidence="2" id="KW-1185">Reference proteome</keyword>
<dbReference type="EMBL" id="CM042026">
    <property type="protein sequence ID" value="KAI3804672.1"/>
    <property type="molecule type" value="Genomic_DNA"/>
</dbReference>
<evidence type="ECO:0000313" key="2">
    <source>
        <dbReference type="Proteomes" id="UP001056120"/>
    </source>
</evidence>
<sequence>MEEQEEQNQICVQVAISCYSVICCGQSGTVTEEYLTMFVEALQVAVNSFDPELVNYIVGTDLLDGDPLGRLRVSPHGVTIRDEKDNVEIFNPFADEGNGEGTGWAFKPLTEERMSDETQNFFERVDKERDGKRLLMRQ</sequence>
<proteinExistence type="predicted"/>
<comment type="caution">
    <text evidence="1">The sequence shown here is derived from an EMBL/GenBank/DDBJ whole genome shotgun (WGS) entry which is preliminary data.</text>
</comment>
<reference evidence="1 2" key="2">
    <citation type="journal article" date="2022" name="Mol. Ecol. Resour.">
        <title>The genomes of chicory, endive, great burdock and yacon provide insights into Asteraceae paleo-polyploidization history and plant inulin production.</title>
        <authorList>
            <person name="Fan W."/>
            <person name="Wang S."/>
            <person name="Wang H."/>
            <person name="Wang A."/>
            <person name="Jiang F."/>
            <person name="Liu H."/>
            <person name="Zhao H."/>
            <person name="Xu D."/>
            <person name="Zhang Y."/>
        </authorList>
    </citation>
    <scope>NUCLEOTIDE SEQUENCE [LARGE SCALE GENOMIC DNA]</scope>
    <source>
        <strain evidence="2">cv. Yunnan</strain>
        <tissue evidence="1">Leaves</tissue>
    </source>
</reference>
<organism evidence="1 2">
    <name type="scientific">Smallanthus sonchifolius</name>
    <dbReference type="NCBI Taxonomy" id="185202"/>
    <lineage>
        <taxon>Eukaryota</taxon>
        <taxon>Viridiplantae</taxon>
        <taxon>Streptophyta</taxon>
        <taxon>Embryophyta</taxon>
        <taxon>Tracheophyta</taxon>
        <taxon>Spermatophyta</taxon>
        <taxon>Magnoliopsida</taxon>
        <taxon>eudicotyledons</taxon>
        <taxon>Gunneridae</taxon>
        <taxon>Pentapetalae</taxon>
        <taxon>asterids</taxon>
        <taxon>campanulids</taxon>
        <taxon>Asterales</taxon>
        <taxon>Asteraceae</taxon>
        <taxon>Asteroideae</taxon>
        <taxon>Heliantheae alliance</taxon>
        <taxon>Millerieae</taxon>
        <taxon>Smallanthus</taxon>
    </lineage>
</organism>
<gene>
    <name evidence="1" type="ORF">L1987_26394</name>
</gene>
<accession>A0ACB9IC68</accession>
<dbReference type="Proteomes" id="UP001056120">
    <property type="component" value="Linkage Group LG09"/>
</dbReference>
<evidence type="ECO:0000313" key="1">
    <source>
        <dbReference type="EMBL" id="KAI3804672.1"/>
    </source>
</evidence>
<name>A0ACB9IC68_9ASTR</name>
<reference evidence="2" key="1">
    <citation type="journal article" date="2022" name="Mol. Ecol. Resour.">
        <title>The genomes of chicory, endive, great burdock and yacon provide insights into Asteraceae palaeo-polyploidization history and plant inulin production.</title>
        <authorList>
            <person name="Fan W."/>
            <person name="Wang S."/>
            <person name="Wang H."/>
            <person name="Wang A."/>
            <person name="Jiang F."/>
            <person name="Liu H."/>
            <person name="Zhao H."/>
            <person name="Xu D."/>
            <person name="Zhang Y."/>
        </authorList>
    </citation>
    <scope>NUCLEOTIDE SEQUENCE [LARGE SCALE GENOMIC DNA]</scope>
    <source>
        <strain evidence="2">cv. Yunnan</strain>
    </source>
</reference>